<evidence type="ECO:0000313" key="3">
    <source>
        <dbReference type="Proteomes" id="UP000292685"/>
    </source>
</evidence>
<sequence length="300" mass="30840">MKTLVMRWCASVAAASLLMGGAVVAPATAAPQPTTVAVQAPAATTTSSKLTIGTIASPVVAVGGSAKVKPSIKLSGRTELSSAKFTVKKGGKTVASKAKSASLKAGTYAVTTTATYRTYSVKDGKKTYSATKKSTKSQTLKVRTAVAIKKIASKTAPYGKKATIKPNVTVSKGAKLVSKTVTVKKGSKTLVTNKTSAALKAGKYSVTTTVKYKVPAGKSSWSKTYTTSAKQSLTIKAGAKPSRVAGTGSFNCPKGYPVKGNANSGIYHVPSGAYYSRTKPEECFTTAAAAKKAGYRASKR</sequence>
<protein>
    <recommendedName>
        <fullName evidence="4">Ig-like domain-containing protein</fullName>
    </recommendedName>
</protein>
<dbReference type="EMBL" id="SHLA01000001">
    <property type="protein sequence ID" value="RZU60972.1"/>
    <property type="molecule type" value="Genomic_DNA"/>
</dbReference>
<name>A0A4Q8AA50_9MICC</name>
<gene>
    <name evidence="2" type="ORF">EV380_0527</name>
</gene>
<dbReference type="RefSeq" id="WP_130449156.1">
    <property type="nucleotide sequence ID" value="NZ_SHLA01000001.1"/>
</dbReference>
<organism evidence="2 3">
    <name type="scientific">Zhihengliuella halotolerans</name>
    <dbReference type="NCBI Taxonomy" id="370736"/>
    <lineage>
        <taxon>Bacteria</taxon>
        <taxon>Bacillati</taxon>
        <taxon>Actinomycetota</taxon>
        <taxon>Actinomycetes</taxon>
        <taxon>Micrococcales</taxon>
        <taxon>Micrococcaceae</taxon>
        <taxon>Zhihengliuella</taxon>
    </lineage>
</organism>
<dbReference type="Proteomes" id="UP000292685">
    <property type="component" value="Unassembled WGS sequence"/>
</dbReference>
<feature type="signal peptide" evidence="1">
    <location>
        <begin position="1"/>
        <end position="29"/>
    </location>
</feature>
<evidence type="ECO:0000256" key="1">
    <source>
        <dbReference type="SAM" id="SignalP"/>
    </source>
</evidence>
<evidence type="ECO:0000313" key="2">
    <source>
        <dbReference type="EMBL" id="RZU60972.1"/>
    </source>
</evidence>
<keyword evidence="3" id="KW-1185">Reference proteome</keyword>
<accession>A0A4Q8AA50</accession>
<proteinExistence type="predicted"/>
<keyword evidence="1" id="KW-0732">Signal</keyword>
<evidence type="ECO:0008006" key="4">
    <source>
        <dbReference type="Google" id="ProtNLM"/>
    </source>
</evidence>
<feature type="chain" id="PRO_5020604443" description="Ig-like domain-containing protein" evidence="1">
    <location>
        <begin position="30"/>
        <end position="300"/>
    </location>
</feature>
<comment type="caution">
    <text evidence="2">The sequence shown here is derived from an EMBL/GenBank/DDBJ whole genome shotgun (WGS) entry which is preliminary data.</text>
</comment>
<dbReference type="InterPro" id="IPR035451">
    <property type="entry name" value="Ada-like_dom_sf"/>
</dbReference>
<dbReference type="SUPFAM" id="SSF57884">
    <property type="entry name" value="Ada DNA repair protein, N-terminal domain (N-Ada 10)"/>
    <property type="match status" value="1"/>
</dbReference>
<dbReference type="AlphaFoldDB" id="A0A4Q8AA50"/>
<reference evidence="2 3" key="1">
    <citation type="submission" date="2019-02" db="EMBL/GenBank/DDBJ databases">
        <title>Sequencing the genomes of 1000 actinobacteria strains.</title>
        <authorList>
            <person name="Klenk H.-P."/>
        </authorList>
    </citation>
    <scope>NUCLEOTIDE SEQUENCE [LARGE SCALE GENOMIC DNA]</scope>
    <source>
        <strain evidence="2 3">DSM 17364</strain>
    </source>
</reference>
<dbReference type="OrthoDB" id="5196645at2"/>